<feature type="transmembrane region" description="Helical" evidence="5">
    <location>
        <begin position="67"/>
        <end position="88"/>
    </location>
</feature>
<feature type="transmembrane region" description="Helical" evidence="5">
    <location>
        <begin position="142"/>
        <end position="163"/>
    </location>
</feature>
<dbReference type="KEGG" id="rpe:RPE_4584"/>
<dbReference type="GO" id="GO:0008381">
    <property type="term" value="F:mechanosensitive monoatomic ion channel activity"/>
    <property type="evidence" value="ECO:0007669"/>
    <property type="project" value="UniProtKB-ARBA"/>
</dbReference>
<keyword evidence="2 5" id="KW-0812">Transmembrane</keyword>
<evidence type="ECO:0000259" key="6">
    <source>
        <dbReference type="Pfam" id="PF00924"/>
    </source>
</evidence>
<dbReference type="OrthoDB" id="9792218at2"/>
<evidence type="ECO:0000313" key="7">
    <source>
        <dbReference type="EMBL" id="ABJ08504.1"/>
    </source>
</evidence>
<dbReference type="eggNOG" id="COG0668">
    <property type="taxonomic scope" value="Bacteria"/>
</dbReference>
<keyword evidence="4 5" id="KW-0472">Membrane</keyword>
<comment type="subcellular location">
    <subcellularLocation>
        <location evidence="1">Membrane</location>
    </subcellularLocation>
</comment>
<protein>
    <submittedName>
        <fullName evidence="7">MscS Mechanosensitive ion channel</fullName>
    </submittedName>
</protein>
<evidence type="ECO:0000256" key="5">
    <source>
        <dbReference type="SAM" id="Phobius"/>
    </source>
</evidence>
<dbReference type="InterPro" id="IPR023408">
    <property type="entry name" value="MscS_beta-dom_sf"/>
</dbReference>
<dbReference type="Pfam" id="PF00924">
    <property type="entry name" value="MS_channel_2nd"/>
    <property type="match status" value="1"/>
</dbReference>
<evidence type="ECO:0000256" key="1">
    <source>
        <dbReference type="ARBA" id="ARBA00004370"/>
    </source>
</evidence>
<evidence type="ECO:0000256" key="2">
    <source>
        <dbReference type="ARBA" id="ARBA00022692"/>
    </source>
</evidence>
<sequence>MQPWISSTIDQFNAMPDWLRIGTAVIVAATTALLLHRLFYHMLERWLRATERIAWLMILRKTKGPTGLAVVLFFVISTLRLMPIGGLIAEVLIRTAQLSLIALLTWVTIVTTDIFGLVYLRRFRLGSQDDLTARKQLTQVRILKRAAMTVIAVIGIGAMLMSFDAFRQYGVSLFASAGVAGLAIGLAARPLLSNLIAGIQIAITQPIRIQDVVVVEGEYGTVEEITSTYVVVRLWDWRRMVLPLSYFIEKPFENWSRESSSLIGAVTFSVDYSVDVDAIRAKLEQLVADNARWDKQVVNLQVTDAAQDTIQLRALVSAPNASASWDLRCDVREQLIAFVRSEMPDSLPRVRQQILPQVGPGETQLAPVPA</sequence>
<dbReference type="Gene3D" id="2.30.30.60">
    <property type="match status" value="1"/>
</dbReference>
<dbReference type="EMBL" id="CP000463">
    <property type="protein sequence ID" value="ABJ08504.1"/>
    <property type="molecule type" value="Genomic_DNA"/>
</dbReference>
<organism evidence="7">
    <name type="scientific">Rhodopseudomonas palustris (strain BisA53)</name>
    <dbReference type="NCBI Taxonomy" id="316055"/>
    <lineage>
        <taxon>Bacteria</taxon>
        <taxon>Pseudomonadati</taxon>
        <taxon>Pseudomonadota</taxon>
        <taxon>Alphaproteobacteria</taxon>
        <taxon>Hyphomicrobiales</taxon>
        <taxon>Nitrobacteraceae</taxon>
        <taxon>Rhodopseudomonas</taxon>
    </lineage>
</organism>
<accession>Q07HT0</accession>
<keyword evidence="3 5" id="KW-1133">Transmembrane helix</keyword>
<evidence type="ECO:0000256" key="3">
    <source>
        <dbReference type="ARBA" id="ARBA00022989"/>
    </source>
</evidence>
<dbReference type="SUPFAM" id="SSF50182">
    <property type="entry name" value="Sm-like ribonucleoproteins"/>
    <property type="match status" value="1"/>
</dbReference>
<proteinExistence type="predicted"/>
<dbReference type="GO" id="GO:0016020">
    <property type="term" value="C:membrane"/>
    <property type="evidence" value="ECO:0007669"/>
    <property type="project" value="UniProtKB-SubCell"/>
</dbReference>
<feature type="transmembrane region" description="Helical" evidence="5">
    <location>
        <begin position="169"/>
        <end position="188"/>
    </location>
</feature>
<feature type="transmembrane region" description="Helical" evidence="5">
    <location>
        <begin position="100"/>
        <end position="121"/>
    </location>
</feature>
<dbReference type="PANTHER" id="PTHR30566">
    <property type="entry name" value="YNAI-RELATED MECHANOSENSITIVE ION CHANNEL"/>
    <property type="match status" value="1"/>
</dbReference>
<reference evidence="7" key="1">
    <citation type="submission" date="2006-09" db="EMBL/GenBank/DDBJ databases">
        <title>Complete sequence of Rhodopseudomonas palustris BisA53.</title>
        <authorList>
            <consortium name="US DOE Joint Genome Institute"/>
            <person name="Copeland A."/>
            <person name="Lucas S."/>
            <person name="Lapidus A."/>
            <person name="Barry K."/>
            <person name="Detter J.C."/>
            <person name="Glavina del Rio T."/>
            <person name="Hammon N."/>
            <person name="Israni S."/>
            <person name="Dalin E."/>
            <person name="Tice H."/>
            <person name="Pitluck S."/>
            <person name="Chain P."/>
            <person name="Malfatti S."/>
            <person name="Shin M."/>
            <person name="Vergez L."/>
            <person name="Schmutz J."/>
            <person name="Larimer F."/>
            <person name="Land M."/>
            <person name="Hauser L."/>
            <person name="Pelletier D.A."/>
            <person name="Kyrpides N."/>
            <person name="Kim E."/>
            <person name="Harwood C.S."/>
            <person name="Oda Y."/>
            <person name="Richardson P."/>
        </authorList>
    </citation>
    <scope>NUCLEOTIDE SEQUENCE [LARGE SCALE GENOMIC DNA]</scope>
    <source>
        <strain evidence="7">BisA53</strain>
    </source>
</reference>
<feature type="transmembrane region" description="Helical" evidence="5">
    <location>
        <begin position="20"/>
        <end position="40"/>
    </location>
</feature>
<dbReference type="InterPro" id="IPR010920">
    <property type="entry name" value="LSM_dom_sf"/>
</dbReference>
<dbReference type="Gene3D" id="1.10.287.1260">
    <property type="match status" value="1"/>
</dbReference>
<name>Q07HT0_RHOP5</name>
<dbReference type="HOGENOM" id="CLU_021080_0_0_5"/>
<feature type="domain" description="Mechanosensitive ion channel MscS" evidence="6">
    <location>
        <begin position="191"/>
        <end position="257"/>
    </location>
</feature>
<dbReference type="PANTHER" id="PTHR30566:SF25">
    <property type="entry name" value="INNER MEMBRANE PROTEIN"/>
    <property type="match status" value="1"/>
</dbReference>
<dbReference type="STRING" id="316055.RPE_4584"/>
<gene>
    <name evidence="7" type="ordered locus">RPE_4584</name>
</gene>
<evidence type="ECO:0000256" key="4">
    <source>
        <dbReference type="ARBA" id="ARBA00023136"/>
    </source>
</evidence>
<dbReference type="InterPro" id="IPR006685">
    <property type="entry name" value="MscS_channel_2nd"/>
</dbReference>
<dbReference type="AlphaFoldDB" id="Q07HT0"/>